<protein>
    <submittedName>
        <fullName evidence="1">Uncharacterized protein</fullName>
    </submittedName>
</protein>
<sequence length="368" mass="40408">MSAFVTGGSRGIGLALVQAILRENPGSRVVAAARTVSEPLEALKAQYSNRLLVVNLDLTEEASIQDATQATEDFCQGSLQLLVHNAGLMHPSGRGENSITRLDMNSFNKVMATNVVGPALLTKALYPRLKSAGQKEPSKVVAVGAGVASISGNQAGGWYSYRTSKTAMNAFMKNLSIEGARHNVTAFSLYPQMVDTTLSKPYVKGNPYPELRSPEETAERMLELTLQVQWGPRGVSAVDDRGETGVQLSRHFVAILEAALFLGREGNFMYRYFTLNFCIRSATSTSLRLQQKRKCVGWMLAKANHNERSWVLRGEHCEGSEMGASHSTLKSKNHRSLLRQHSTTHMFLVGPLISQPHHLVLFNSHELI</sequence>
<dbReference type="PANTHER" id="PTHR43544">
    <property type="entry name" value="SHORT-CHAIN DEHYDROGENASE/REDUCTASE"/>
    <property type="match status" value="1"/>
</dbReference>
<dbReference type="InterPro" id="IPR036291">
    <property type="entry name" value="NAD(P)-bd_dom_sf"/>
</dbReference>
<dbReference type="SUPFAM" id="SSF51735">
    <property type="entry name" value="NAD(P)-binding Rossmann-fold domains"/>
    <property type="match status" value="1"/>
</dbReference>
<dbReference type="Proteomes" id="UP001642484">
    <property type="component" value="Unassembled WGS sequence"/>
</dbReference>
<dbReference type="InterPro" id="IPR051468">
    <property type="entry name" value="Fungal_SecMetab_SDRs"/>
</dbReference>
<evidence type="ECO:0000313" key="2">
    <source>
        <dbReference type="Proteomes" id="UP001642484"/>
    </source>
</evidence>
<organism evidence="1 2">
    <name type="scientific">Durusdinium trenchii</name>
    <dbReference type="NCBI Taxonomy" id="1381693"/>
    <lineage>
        <taxon>Eukaryota</taxon>
        <taxon>Sar</taxon>
        <taxon>Alveolata</taxon>
        <taxon>Dinophyceae</taxon>
        <taxon>Suessiales</taxon>
        <taxon>Symbiodiniaceae</taxon>
        <taxon>Durusdinium</taxon>
    </lineage>
</organism>
<dbReference type="PRINTS" id="PR00081">
    <property type="entry name" value="GDHRDH"/>
</dbReference>
<dbReference type="Gene3D" id="3.40.50.720">
    <property type="entry name" value="NAD(P)-binding Rossmann-like Domain"/>
    <property type="match status" value="1"/>
</dbReference>
<name>A0ABP0HI55_9DINO</name>
<dbReference type="InterPro" id="IPR002347">
    <property type="entry name" value="SDR_fam"/>
</dbReference>
<gene>
    <name evidence="1" type="ORF">CCMP2556_LOCUS1562</name>
</gene>
<evidence type="ECO:0000313" key="1">
    <source>
        <dbReference type="EMBL" id="CAK8989196.1"/>
    </source>
</evidence>
<dbReference type="CDD" id="cd05325">
    <property type="entry name" value="carb_red_sniffer_like_SDR_c"/>
    <property type="match status" value="1"/>
</dbReference>
<dbReference type="PANTHER" id="PTHR43544:SF12">
    <property type="entry name" value="NAD(P)-BINDING ROSSMANN-FOLD SUPERFAMILY PROTEIN"/>
    <property type="match status" value="1"/>
</dbReference>
<dbReference type="Pfam" id="PF00106">
    <property type="entry name" value="adh_short"/>
    <property type="match status" value="1"/>
</dbReference>
<keyword evidence="2" id="KW-1185">Reference proteome</keyword>
<dbReference type="EMBL" id="CAXAMN010000525">
    <property type="protein sequence ID" value="CAK8989196.1"/>
    <property type="molecule type" value="Genomic_DNA"/>
</dbReference>
<accession>A0ABP0HI55</accession>
<reference evidence="1 2" key="1">
    <citation type="submission" date="2024-02" db="EMBL/GenBank/DDBJ databases">
        <authorList>
            <person name="Chen Y."/>
            <person name="Shah S."/>
            <person name="Dougan E. K."/>
            <person name="Thang M."/>
            <person name="Chan C."/>
        </authorList>
    </citation>
    <scope>NUCLEOTIDE SEQUENCE [LARGE SCALE GENOMIC DNA]</scope>
</reference>
<comment type="caution">
    <text evidence="1">The sequence shown here is derived from an EMBL/GenBank/DDBJ whole genome shotgun (WGS) entry which is preliminary data.</text>
</comment>
<proteinExistence type="predicted"/>